<evidence type="ECO:0000313" key="5">
    <source>
        <dbReference type="Proteomes" id="UP001500013"/>
    </source>
</evidence>
<sequence length="400" mass="43767">MVQSLIQPVEPSGPVDSFELSVGVLGRSLKENEHRLPLHPRHFDRIPAALRRGVFLEHGYGERFGVADDELERYVGGFRSREELVQQCDVVLAPKPMLGDIAGLRIGQVLWGWPHCVQDTQLTQVAIDRQLTLIAFEAMNHWNRDGSFNLHVFHKNNELAGYCSVLHALQLAGITGAYGPHRRAVVIGFGATARGAVTALNAMGVGEVDVLTHRQRAAVAAPIHTAQIVHFDTDADDAGGRVGHADTEHGTVALGEFLTEHDIVVNCVLQDTDAPLLFMTEDDLKRMAPGSIVIDVSCDEGMGFSWARPTTFAEPTFMVGDHVLYYAVDHSPSYLWDAATWEISEALLPFLPVVMGGPAAWDRSPTIRRAIEIRAGVVQNPAILSFQGRSPTHPHLPLAT</sequence>
<dbReference type="SMART" id="SM01002">
    <property type="entry name" value="AlaDh_PNT_C"/>
    <property type="match status" value="1"/>
</dbReference>
<evidence type="ECO:0000256" key="1">
    <source>
        <dbReference type="ARBA" id="ARBA00023002"/>
    </source>
</evidence>
<evidence type="ECO:0000259" key="3">
    <source>
        <dbReference type="SMART" id="SM01003"/>
    </source>
</evidence>
<dbReference type="InterPro" id="IPR007698">
    <property type="entry name" value="AlaDH/PNT_NAD(H)-bd"/>
</dbReference>
<dbReference type="InterPro" id="IPR007886">
    <property type="entry name" value="AlaDH/PNT_N"/>
</dbReference>
<organism evidence="4 5">
    <name type="scientific">Terrabacter lapilli</name>
    <dbReference type="NCBI Taxonomy" id="436231"/>
    <lineage>
        <taxon>Bacteria</taxon>
        <taxon>Bacillati</taxon>
        <taxon>Actinomycetota</taxon>
        <taxon>Actinomycetes</taxon>
        <taxon>Micrococcales</taxon>
        <taxon>Intrasporangiaceae</taxon>
        <taxon>Terrabacter</taxon>
    </lineage>
</organism>
<dbReference type="RefSeq" id="WP_344058447.1">
    <property type="nucleotide sequence ID" value="NZ_BAAAPU010000003.1"/>
</dbReference>
<dbReference type="PANTHER" id="PTHR42795">
    <property type="entry name" value="ALANINE DEHYDROGENASE"/>
    <property type="match status" value="1"/>
</dbReference>
<dbReference type="CDD" id="cd12181">
    <property type="entry name" value="ceo_syn"/>
    <property type="match status" value="1"/>
</dbReference>
<keyword evidence="1" id="KW-0560">Oxidoreductase</keyword>
<dbReference type="SMART" id="SM01003">
    <property type="entry name" value="AlaDh_PNT_N"/>
    <property type="match status" value="1"/>
</dbReference>
<dbReference type="InterPro" id="IPR046951">
    <property type="entry name" value="CEOS"/>
</dbReference>
<feature type="domain" description="Alanine dehydrogenase/pyridine nucleotide transhydrogenase N-terminal" evidence="3">
    <location>
        <begin position="23"/>
        <end position="160"/>
    </location>
</feature>
<proteinExistence type="predicted"/>
<dbReference type="SUPFAM" id="SSF51735">
    <property type="entry name" value="NAD(P)-binding Rossmann-fold domains"/>
    <property type="match status" value="1"/>
</dbReference>
<dbReference type="Gene3D" id="3.40.50.720">
    <property type="entry name" value="NAD(P)-binding Rossmann-like Domain"/>
    <property type="match status" value="2"/>
</dbReference>
<reference evidence="4 5" key="1">
    <citation type="journal article" date="2019" name="Int. J. Syst. Evol. Microbiol.">
        <title>The Global Catalogue of Microorganisms (GCM) 10K type strain sequencing project: providing services to taxonomists for standard genome sequencing and annotation.</title>
        <authorList>
            <consortium name="The Broad Institute Genomics Platform"/>
            <consortium name="The Broad Institute Genome Sequencing Center for Infectious Disease"/>
            <person name="Wu L."/>
            <person name="Ma J."/>
        </authorList>
    </citation>
    <scope>NUCLEOTIDE SEQUENCE [LARGE SCALE GENOMIC DNA]</scope>
    <source>
        <strain evidence="4 5">JCM 15628</strain>
    </source>
</reference>
<dbReference type="SUPFAM" id="SSF52283">
    <property type="entry name" value="Formate/glycerate dehydrogenase catalytic domain-like"/>
    <property type="match status" value="1"/>
</dbReference>
<dbReference type="PANTHER" id="PTHR42795:SF1">
    <property type="entry name" value="ALANINE DEHYDROGENASE"/>
    <property type="match status" value="1"/>
</dbReference>
<keyword evidence="5" id="KW-1185">Reference proteome</keyword>
<feature type="domain" description="Alanine dehydrogenase/pyridine nucleotide transhydrogenase NAD(H)-binding" evidence="2">
    <location>
        <begin position="163"/>
        <end position="327"/>
    </location>
</feature>
<evidence type="ECO:0000313" key="4">
    <source>
        <dbReference type="EMBL" id="GAA1969657.1"/>
    </source>
</evidence>
<dbReference type="Pfam" id="PF05222">
    <property type="entry name" value="AlaDh_PNT_N"/>
    <property type="match status" value="1"/>
</dbReference>
<protein>
    <submittedName>
        <fullName evidence="4">N(5)-(Carboxyethyl)ornithine synthase</fullName>
    </submittedName>
</protein>
<dbReference type="InterPro" id="IPR036291">
    <property type="entry name" value="NAD(P)-bd_dom_sf"/>
</dbReference>
<evidence type="ECO:0000259" key="2">
    <source>
        <dbReference type="SMART" id="SM01002"/>
    </source>
</evidence>
<accession>A0ABN2RJG7</accession>
<gene>
    <name evidence="4" type="ORF">GCM10009817_07020</name>
</gene>
<comment type="caution">
    <text evidence="4">The sequence shown here is derived from an EMBL/GenBank/DDBJ whole genome shotgun (WGS) entry which is preliminary data.</text>
</comment>
<name>A0ABN2RJG7_9MICO</name>
<dbReference type="Proteomes" id="UP001500013">
    <property type="component" value="Unassembled WGS sequence"/>
</dbReference>
<dbReference type="Pfam" id="PF01262">
    <property type="entry name" value="AlaDh_PNT_C"/>
    <property type="match status" value="1"/>
</dbReference>
<dbReference type="EMBL" id="BAAAPU010000003">
    <property type="protein sequence ID" value="GAA1969657.1"/>
    <property type="molecule type" value="Genomic_DNA"/>
</dbReference>